<proteinExistence type="inferred from homology"/>
<evidence type="ECO:0000256" key="14">
    <source>
        <dbReference type="SAM" id="SignalP"/>
    </source>
</evidence>
<evidence type="ECO:0000256" key="7">
    <source>
        <dbReference type="ARBA" id="ARBA00023065"/>
    </source>
</evidence>
<dbReference type="GO" id="GO:0015889">
    <property type="term" value="P:cobalamin transport"/>
    <property type="evidence" value="ECO:0007669"/>
    <property type="project" value="TreeGrafter"/>
</dbReference>
<organism evidence="17 18">
    <name type="scientific">Silvimonas terrae</name>
    <dbReference type="NCBI Taxonomy" id="300266"/>
    <lineage>
        <taxon>Bacteria</taxon>
        <taxon>Pseudomonadati</taxon>
        <taxon>Pseudomonadota</taxon>
        <taxon>Betaproteobacteria</taxon>
        <taxon>Neisseriales</taxon>
        <taxon>Chitinibacteraceae</taxon>
        <taxon>Silvimonas</taxon>
    </lineage>
</organism>
<keyword evidence="9 12" id="KW-0472">Membrane</keyword>
<name>A0A840RLQ8_9NEIS</name>
<dbReference type="RefSeq" id="WP_184103097.1">
    <property type="nucleotide sequence ID" value="NZ_JACHHN010000011.1"/>
</dbReference>
<dbReference type="InterPro" id="IPR039426">
    <property type="entry name" value="TonB-dep_rcpt-like"/>
</dbReference>
<dbReference type="PANTHER" id="PTHR30069:SF53">
    <property type="entry name" value="COLICIN I RECEPTOR-RELATED"/>
    <property type="match status" value="1"/>
</dbReference>
<keyword evidence="8 13" id="KW-0798">TonB box</keyword>
<comment type="subcellular location">
    <subcellularLocation>
        <location evidence="1 12">Cell outer membrane</location>
        <topology evidence="1 12">Multi-pass membrane protein</topology>
    </subcellularLocation>
</comment>
<evidence type="ECO:0000256" key="6">
    <source>
        <dbReference type="ARBA" id="ARBA00022729"/>
    </source>
</evidence>
<dbReference type="InterPro" id="IPR036942">
    <property type="entry name" value="Beta-barrel_TonB_sf"/>
</dbReference>
<comment type="similarity">
    <text evidence="2 12 13">Belongs to the TonB-dependent receptor family.</text>
</comment>
<feature type="chain" id="PRO_5032770423" evidence="14">
    <location>
        <begin position="26"/>
        <end position="620"/>
    </location>
</feature>
<evidence type="ECO:0000313" key="17">
    <source>
        <dbReference type="EMBL" id="MBB5193458.1"/>
    </source>
</evidence>
<evidence type="ECO:0000256" key="10">
    <source>
        <dbReference type="ARBA" id="ARBA00023170"/>
    </source>
</evidence>
<dbReference type="Proteomes" id="UP000543030">
    <property type="component" value="Unassembled WGS sequence"/>
</dbReference>
<dbReference type="GO" id="GO:0006811">
    <property type="term" value="P:monoatomic ion transport"/>
    <property type="evidence" value="ECO:0007669"/>
    <property type="project" value="UniProtKB-KW"/>
</dbReference>
<dbReference type="Pfam" id="PF00593">
    <property type="entry name" value="TonB_dep_Rec_b-barrel"/>
    <property type="match status" value="1"/>
</dbReference>
<dbReference type="GO" id="GO:0009279">
    <property type="term" value="C:cell outer membrane"/>
    <property type="evidence" value="ECO:0007669"/>
    <property type="project" value="UniProtKB-SubCell"/>
</dbReference>
<keyword evidence="7" id="KW-0406">Ion transport</keyword>
<keyword evidence="6 14" id="KW-0732">Signal</keyword>
<keyword evidence="4 12" id="KW-1134">Transmembrane beta strand</keyword>
<gene>
    <name evidence="17" type="ORF">HNQ50_004215</name>
</gene>
<dbReference type="PROSITE" id="PS52016">
    <property type="entry name" value="TONB_DEPENDENT_REC_3"/>
    <property type="match status" value="1"/>
</dbReference>
<dbReference type="InterPro" id="IPR000531">
    <property type="entry name" value="Beta-barrel_TonB"/>
</dbReference>
<feature type="domain" description="TonB-dependent receptor plug" evidence="16">
    <location>
        <begin position="48"/>
        <end position="151"/>
    </location>
</feature>
<keyword evidence="11 12" id="KW-0998">Cell outer membrane</keyword>
<evidence type="ECO:0000256" key="13">
    <source>
        <dbReference type="RuleBase" id="RU003357"/>
    </source>
</evidence>
<feature type="domain" description="TonB-dependent receptor-like beta-barrel" evidence="15">
    <location>
        <begin position="178"/>
        <end position="591"/>
    </location>
</feature>
<keyword evidence="3 12" id="KW-0813">Transport</keyword>
<sequence>MSKSGFCMWRLSPLVLALSAAVAQADSAAVQPTMVVTATRIATNPDTLSSDVTVLTVNQLAATGAQSLGEALAAVPGVQFSRAGGFGQPASLYIRGANANQTLVLVDGQRMGTATSGGTNFDLIPISAIDHVEILRGPASSLYGSDAVGGVVQIFTKRGQGAPHVWANTEYGTDSTWSVATGLSAAADDTRVAVGFSHKESDGFNLTKPANTFYYEPDRDGYHQTSANFDLSHFFGDANELGIRGLYVQSDAAYDSGGFPANPWSRETQSNIAVYSRNQFTDAWQSTLTVGMAQDQSHADSWDYTNFVPYTSRFDTRQKQVNWENRISSSYGKWLLAAEYVDETVTSTADYDVDGRITKAAIGGWQDDFGASHLQANVRLEDNSQYGHQTTGNIGYAYHFDQAWQFTANAGTSFHAPTFNDLYFDCGYVCANPNLKAEKGRSFDAGLRWDTHGWNTTLVGFENRIRDLIVLDANNNYIPENLSEGKIVGGTLSTQGKLGTLDVAASVTRQNPFDQNAGLLLPRRAKLFGSASVGQTSGVWHWVADAQGAGQRFDDAANSDANEMGGYVIYGLGLDYALGKNWKAGVRVNNVFDRAYELVKNYNTQGRAYFVNLSYDGAGF</sequence>
<dbReference type="InterPro" id="IPR012910">
    <property type="entry name" value="Plug_dom"/>
</dbReference>
<accession>A0A840RLQ8</accession>
<keyword evidence="10" id="KW-0675">Receptor</keyword>
<evidence type="ECO:0000256" key="9">
    <source>
        <dbReference type="ARBA" id="ARBA00023136"/>
    </source>
</evidence>
<evidence type="ECO:0000256" key="11">
    <source>
        <dbReference type="ARBA" id="ARBA00023237"/>
    </source>
</evidence>
<dbReference type="InterPro" id="IPR037066">
    <property type="entry name" value="Plug_dom_sf"/>
</dbReference>
<evidence type="ECO:0000256" key="2">
    <source>
        <dbReference type="ARBA" id="ARBA00009810"/>
    </source>
</evidence>
<dbReference type="Gene3D" id="2.170.130.10">
    <property type="entry name" value="TonB-dependent receptor, plug domain"/>
    <property type="match status" value="1"/>
</dbReference>
<evidence type="ECO:0000256" key="3">
    <source>
        <dbReference type="ARBA" id="ARBA00022448"/>
    </source>
</evidence>
<protein>
    <submittedName>
        <fullName evidence="17">Vitamin B12 transporter</fullName>
    </submittedName>
</protein>
<evidence type="ECO:0000256" key="12">
    <source>
        <dbReference type="PROSITE-ProRule" id="PRU01360"/>
    </source>
</evidence>
<evidence type="ECO:0000256" key="8">
    <source>
        <dbReference type="ARBA" id="ARBA00023077"/>
    </source>
</evidence>
<dbReference type="Gene3D" id="2.40.170.20">
    <property type="entry name" value="TonB-dependent receptor, beta-barrel domain"/>
    <property type="match status" value="1"/>
</dbReference>
<keyword evidence="18" id="KW-1185">Reference proteome</keyword>
<dbReference type="Pfam" id="PF07715">
    <property type="entry name" value="Plug"/>
    <property type="match status" value="1"/>
</dbReference>
<evidence type="ECO:0000256" key="4">
    <source>
        <dbReference type="ARBA" id="ARBA00022452"/>
    </source>
</evidence>
<dbReference type="CDD" id="cd01347">
    <property type="entry name" value="ligand_gated_channel"/>
    <property type="match status" value="1"/>
</dbReference>
<feature type="signal peptide" evidence="14">
    <location>
        <begin position="1"/>
        <end position="25"/>
    </location>
</feature>
<evidence type="ECO:0000313" key="18">
    <source>
        <dbReference type="Proteomes" id="UP000543030"/>
    </source>
</evidence>
<evidence type="ECO:0000259" key="15">
    <source>
        <dbReference type="Pfam" id="PF00593"/>
    </source>
</evidence>
<keyword evidence="5 12" id="KW-0812">Transmembrane</keyword>
<reference evidence="17 18" key="1">
    <citation type="submission" date="2020-08" db="EMBL/GenBank/DDBJ databases">
        <title>Genomic Encyclopedia of Type Strains, Phase IV (KMG-IV): sequencing the most valuable type-strain genomes for metagenomic binning, comparative biology and taxonomic classification.</title>
        <authorList>
            <person name="Goeker M."/>
        </authorList>
    </citation>
    <scope>NUCLEOTIDE SEQUENCE [LARGE SCALE GENOMIC DNA]</scope>
    <source>
        <strain evidence="17 18">DSM 18233</strain>
    </source>
</reference>
<evidence type="ECO:0000259" key="16">
    <source>
        <dbReference type="Pfam" id="PF07715"/>
    </source>
</evidence>
<dbReference type="PANTHER" id="PTHR30069">
    <property type="entry name" value="TONB-DEPENDENT OUTER MEMBRANE RECEPTOR"/>
    <property type="match status" value="1"/>
</dbReference>
<dbReference type="SUPFAM" id="SSF56935">
    <property type="entry name" value="Porins"/>
    <property type="match status" value="1"/>
</dbReference>
<dbReference type="AlphaFoldDB" id="A0A840RLQ8"/>
<comment type="caution">
    <text evidence="17">The sequence shown here is derived from an EMBL/GenBank/DDBJ whole genome shotgun (WGS) entry which is preliminary data.</text>
</comment>
<evidence type="ECO:0000256" key="1">
    <source>
        <dbReference type="ARBA" id="ARBA00004571"/>
    </source>
</evidence>
<evidence type="ECO:0000256" key="5">
    <source>
        <dbReference type="ARBA" id="ARBA00022692"/>
    </source>
</evidence>
<dbReference type="EMBL" id="JACHHN010000011">
    <property type="protein sequence ID" value="MBB5193458.1"/>
    <property type="molecule type" value="Genomic_DNA"/>
</dbReference>